<accession>A0A1U7H3D6</accession>
<dbReference type="Proteomes" id="UP000186391">
    <property type="component" value="Unassembled WGS sequence"/>
</dbReference>
<organism evidence="1 2">
    <name type="scientific">Fischerella major NIES-592</name>
    <dbReference type="NCBI Taxonomy" id="210994"/>
    <lineage>
        <taxon>Bacteria</taxon>
        <taxon>Bacillati</taxon>
        <taxon>Cyanobacteriota</taxon>
        <taxon>Cyanophyceae</taxon>
        <taxon>Nostocales</taxon>
        <taxon>Hapalosiphonaceae</taxon>
        <taxon>Fischerella</taxon>
    </lineage>
</organism>
<reference evidence="1 2" key="1">
    <citation type="submission" date="2016-11" db="EMBL/GenBank/DDBJ databases">
        <title>Draft Genome Sequences of Nine Cyanobacterial Strains from Diverse Habitats.</title>
        <authorList>
            <person name="Zhu T."/>
            <person name="Hou S."/>
            <person name="Lu X."/>
            <person name="Hess W.R."/>
        </authorList>
    </citation>
    <scope>NUCLEOTIDE SEQUENCE [LARGE SCALE GENOMIC DNA]</scope>
    <source>
        <strain evidence="1 2">NIES-592</strain>
    </source>
</reference>
<sequence length="72" mass="8372">MKAAMLKAEGRRQKDEKFSHFKLHPSQITLYPILWGAAQRARQMLYAGKPVHRTASSTYFITLSLPYIHRVK</sequence>
<evidence type="ECO:0000313" key="2">
    <source>
        <dbReference type="Proteomes" id="UP000186391"/>
    </source>
</evidence>
<protein>
    <submittedName>
        <fullName evidence="1">Uncharacterized protein</fullName>
    </submittedName>
</protein>
<proteinExistence type="predicted"/>
<dbReference type="AlphaFoldDB" id="A0A1U7H3D6"/>
<dbReference type="EMBL" id="MRCA01000002">
    <property type="protein sequence ID" value="OKH15633.1"/>
    <property type="molecule type" value="Genomic_DNA"/>
</dbReference>
<gene>
    <name evidence="1" type="ORF">NIES592_06010</name>
</gene>
<evidence type="ECO:0000313" key="1">
    <source>
        <dbReference type="EMBL" id="OKH15633.1"/>
    </source>
</evidence>
<name>A0A1U7H3D6_9CYAN</name>
<keyword evidence="2" id="KW-1185">Reference proteome</keyword>
<comment type="caution">
    <text evidence="1">The sequence shown here is derived from an EMBL/GenBank/DDBJ whole genome shotgun (WGS) entry which is preliminary data.</text>
</comment>